<protein>
    <submittedName>
        <fullName evidence="1">Uncharacterized protein</fullName>
    </submittedName>
</protein>
<evidence type="ECO:0000313" key="2">
    <source>
        <dbReference type="Proteomes" id="UP001140513"/>
    </source>
</evidence>
<dbReference type="AlphaFoldDB" id="A0A9W8XQR2"/>
<proteinExistence type="predicted"/>
<dbReference type="RefSeq" id="XP_056072962.1">
    <property type="nucleotide sequence ID" value="XM_056212654.1"/>
</dbReference>
<dbReference type="GeneID" id="80907387"/>
<accession>A0A9W8XQR2</accession>
<comment type="caution">
    <text evidence="1">The sequence shown here is derived from an EMBL/GenBank/DDBJ whole genome shotgun (WGS) entry which is preliminary data.</text>
</comment>
<dbReference type="EMBL" id="JAPEUX010000003">
    <property type="protein sequence ID" value="KAJ4355836.1"/>
    <property type="molecule type" value="Genomic_DNA"/>
</dbReference>
<reference evidence="1" key="1">
    <citation type="submission" date="2022-10" db="EMBL/GenBank/DDBJ databases">
        <title>Tapping the CABI collections for fungal endophytes: first genome assemblies for Collariella, Neodidymelliopsis, Ascochyta clinopodiicola, Didymella pomorum, Didymosphaeria variabile, Neocosmospora piperis and Neocucurbitaria cava.</title>
        <authorList>
            <person name="Hill R."/>
        </authorList>
    </citation>
    <scope>NUCLEOTIDE SEQUENCE</scope>
    <source>
        <strain evidence="1">IMI 356815</strain>
    </source>
</reference>
<evidence type="ECO:0000313" key="1">
    <source>
        <dbReference type="EMBL" id="KAJ4355836.1"/>
    </source>
</evidence>
<keyword evidence="2" id="KW-1185">Reference proteome</keyword>
<dbReference type="Proteomes" id="UP001140513">
    <property type="component" value="Unassembled WGS sequence"/>
</dbReference>
<name>A0A9W8XQR2_9PLEO</name>
<dbReference type="OrthoDB" id="3801335at2759"/>
<organism evidence="1 2">
    <name type="scientific">Didymosphaeria variabile</name>
    <dbReference type="NCBI Taxonomy" id="1932322"/>
    <lineage>
        <taxon>Eukaryota</taxon>
        <taxon>Fungi</taxon>
        <taxon>Dikarya</taxon>
        <taxon>Ascomycota</taxon>
        <taxon>Pezizomycotina</taxon>
        <taxon>Dothideomycetes</taxon>
        <taxon>Pleosporomycetidae</taxon>
        <taxon>Pleosporales</taxon>
        <taxon>Massarineae</taxon>
        <taxon>Didymosphaeriaceae</taxon>
        <taxon>Didymosphaeria</taxon>
    </lineage>
</organism>
<gene>
    <name evidence="1" type="ORF">N0V89_003857</name>
</gene>
<sequence>MRDHLKDVHDLSKDLLAKLNFKSGRFRSLKTIEEKWKHAFIILFPEVPKDDVPAPFETPKNTNKEALPAPVDDIESSLKDGGTNQVQLDITSLLARIQNRLFDRLNIYTNVPTSLKMDILANFETDFDDIVATLAEEAALGTANVWKSMAYGDATNPFEDLNLDWSCLATDGPTPDLEFADNQSTTLFNEPVLSADRADGEPCIDRHTVHGLPGFPLLVPHPMFESMYNDAKWNVSQPDLTDLLSSINDELHWTHMCQIAPSSTMSNSATDEKKVQDFGYQLPTPPVTPSSCSSPVCAKIVPESIPGDGSSIFISPTDHKRNIPLEEISMPIMTDDKEQDEFDISGFLHCLEDEQYYYLNSFELDQCYNRDM</sequence>